<name>A0ABP6IHH8_9ACTN</name>
<comment type="caution">
    <text evidence="1">The sequence shown here is derived from an EMBL/GenBank/DDBJ whole genome shotgun (WGS) entry which is preliminary data.</text>
</comment>
<keyword evidence="2" id="KW-1185">Reference proteome</keyword>
<gene>
    <name evidence="1" type="ORF">GCM10010517_47240</name>
</gene>
<dbReference type="EMBL" id="BAAAVI010000036">
    <property type="protein sequence ID" value="GAA2883970.1"/>
    <property type="molecule type" value="Genomic_DNA"/>
</dbReference>
<organism evidence="1 2">
    <name type="scientific">Streptosporangium fragile</name>
    <dbReference type="NCBI Taxonomy" id="46186"/>
    <lineage>
        <taxon>Bacteria</taxon>
        <taxon>Bacillati</taxon>
        <taxon>Actinomycetota</taxon>
        <taxon>Actinomycetes</taxon>
        <taxon>Streptosporangiales</taxon>
        <taxon>Streptosporangiaceae</taxon>
        <taxon>Streptosporangium</taxon>
    </lineage>
</organism>
<accession>A0ABP6IHH8</accession>
<reference evidence="2" key="1">
    <citation type="journal article" date="2019" name="Int. J. Syst. Evol. Microbiol.">
        <title>The Global Catalogue of Microorganisms (GCM) 10K type strain sequencing project: providing services to taxonomists for standard genome sequencing and annotation.</title>
        <authorList>
            <consortium name="The Broad Institute Genomics Platform"/>
            <consortium name="The Broad Institute Genome Sequencing Center for Infectious Disease"/>
            <person name="Wu L."/>
            <person name="Ma J."/>
        </authorList>
    </citation>
    <scope>NUCLEOTIDE SEQUENCE [LARGE SCALE GENOMIC DNA]</scope>
    <source>
        <strain evidence="2">JCM 6242</strain>
    </source>
</reference>
<dbReference type="Proteomes" id="UP001500831">
    <property type="component" value="Unassembled WGS sequence"/>
</dbReference>
<dbReference type="RefSeq" id="WP_344975489.1">
    <property type="nucleotide sequence ID" value="NZ_BAAAVI010000036.1"/>
</dbReference>
<evidence type="ECO:0000313" key="1">
    <source>
        <dbReference type="EMBL" id="GAA2883970.1"/>
    </source>
</evidence>
<protein>
    <submittedName>
        <fullName evidence="1">Uncharacterized protein</fullName>
    </submittedName>
</protein>
<sequence length="74" mass="7656">MSGPLSILDTHGDVRVCAGCGTRIVTLAAAVRMIWDDVMGGAIPADVAERVTAPVADVWVDVLCSPLCPPGNHD</sequence>
<proteinExistence type="predicted"/>
<evidence type="ECO:0000313" key="2">
    <source>
        <dbReference type="Proteomes" id="UP001500831"/>
    </source>
</evidence>